<feature type="region of interest" description="Disordered" evidence="1">
    <location>
        <begin position="22"/>
        <end position="65"/>
    </location>
</feature>
<reference evidence="3" key="1">
    <citation type="submission" date="2016-10" db="EMBL/GenBank/DDBJ databases">
        <authorList>
            <person name="Varghese N."/>
            <person name="Submissions S."/>
        </authorList>
    </citation>
    <scope>NUCLEOTIDE SEQUENCE [LARGE SCALE GENOMIC DNA]</scope>
    <source>
        <strain evidence="3">BL36</strain>
    </source>
</reference>
<feature type="compositionally biased region" description="Low complexity" evidence="1">
    <location>
        <begin position="22"/>
        <end position="37"/>
    </location>
</feature>
<evidence type="ECO:0000313" key="3">
    <source>
        <dbReference type="Proteomes" id="UP000199048"/>
    </source>
</evidence>
<gene>
    <name evidence="2" type="ORF">SAMN05192568_102111</name>
</gene>
<evidence type="ECO:0000256" key="1">
    <source>
        <dbReference type="SAM" id="MobiDB-lite"/>
    </source>
</evidence>
<accession>A0A1I4NK21</accession>
<name>A0A1I4NK21_9HYPH</name>
<proteinExistence type="predicted"/>
<keyword evidence="3" id="KW-1185">Reference proteome</keyword>
<feature type="compositionally biased region" description="Polar residues" evidence="1">
    <location>
        <begin position="56"/>
        <end position="65"/>
    </location>
</feature>
<dbReference type="Proteomes" id="UP000199048">
    <property type="component" value="Unassembled WGS sequence"/>
</dbReference>
<organism evidence="2 3">
    <name type="scientific">Methylobacterium pseudosasicola</name>
    <dbReference type="NCBI Taxonomy" id="582667"/>
    <lineage>
        <taxon>Bacteria</taxon>
        <taxon>Pseudomonadati</taxon>
        <taxon>Pseudomonadota</taxon>
        <taxon>Alphaproteobacteria</taxon>
        <taxon>Hyphomicrobiales</taxon>
        <taxon>Methylobacteriaceae</taxon>
        <taxon>Methylobacterium</taxon>
    </lineage>
</organism>
<dbReference type="EMBL" id="FOTK01000021">
    <property type="protein sequence ID" value="SFM15513.1"/>
    <property type="molecule type" value="Genomic_DNA"/>
</dbReference>
<dbReference type="AlphaFoldDB" id="A0A1I4NK21"/>
<evidence type="ECO:0000313" key="2">
    <source>
        <dbReference type="EMBL" id="SFM15513.1"/>
    </source>
</evidence>
<sequence>MPRPFRNAASNDEAHAALTAARVAAPTPRSTAPSVPSNSTSRPRARLTRLFIVPTATPQTSAASS</sequence>
<protein>
    <submittedName>
        <fullName evidence="2">Uncharacterized protein</fullName>
    </submittedName>
</protein>